<dbReference type="InterPro" id="IPR016130">
    <property type="entry name" value="Tyr_Pase_AS"/>
</dbReference>
<dbReference type="Proteomes" id="UP000829685">
    <property type="component" value="Unassembled WGS sequence"/>
</dbReference>
<keyword evidence="2" id="KW-0378">Hydrolase</keyword>
<dbReference type="InterPro" id="IPR029021">
    <property type="entry name" value="Prot-tyrosine_phosphatase-like"/>
</dbReference>
<evidence type="ECO:0000313" key="7">
    <source>
        <dbReference type="Proteomes" id="UP000829685"/>
    </source>
</evidence>
<dbReference type="InterPro" id="IPR020422">
    <property type="entry name" value="TYR_PHOSPHATASE_DUAL_dom"/>
</dbReference>
<dbReference type="PANTHER" id="PTHR45961:SF6">
    <property type="entry name" value="IP21249P"/>
    <property type="match status" value="1"/>
</dbReference>
<dbReference type="SUPFAM" id="SSF52799">
    <property type="entry name" value="(Phosphotyrosine protein) phosphatases II"/>
    <property type="match status" value="1"/>
</dbReference>
<evidence type="ECO:0000259" key="5">
    <source>
        <dbReference type="PROSITE" id="PS50056"/>
    </source>
</evidence>
<gene>
    <name evidence="6" type="ORF">JX265_005201</name>
</gene>
<dbReference type="InterPro" id="IPR000387">
    <property type="entry name" value="Tyr_Pase_dom"/>
</dbReference>
<dbReference type="AlphaFoldDB" id="A0A9Q0AS73"/>
<dbReference type="CDD" id="cd14498">
    <property type="entry name" value="DSP"/>
    <property type="match status" value="1"/>
</dbReference>
<sequence>MARKKQKQKQSASHLYASSDSATIVQITPYLYLGPRTATEPRTALAAGITHVVSLGCQPVSPRSPALAYHHLGLLDIPGADLGAPAALAGEIIKKARRDPDARVLVHCVGGVSRSPAVLAAYLVRKEGLSLREALRLLVSRRPCVRPNDGFLRQLRDMEAGARGDESMEGVETLPPGVKEKRALLGVEM</sequence>
<organism evidence="6 7">
    <name type="scientific">Neoarthrinium moseri</name>
    <dbReference type="NCBI Taxonomy" id="1658444"/>
    <lineage>
        <taxon>Eukaryota</taxon>
        <taxon>Fungi</taxon>
        <taxon>Dikarya</taxon>
        <taxon>Ascomycota</taxon>
        <taxon>Pezizomycotina</taxon>
        <taxon>Sordariomycetes</taxon>
        <taxon>Xylariomycetidae</taxon>
        <taxon>Amphisphaeriales</taxon>
        <taxon>Apiosporaceae</taxon>
        <taxon>Neoarthrinium</taxon>
    </lineage>
</organism>
<dbReference type="PROSITE" id="PS50054">
    <property type="entry name" value="TYR_PHOSPHATASE_DUAL"/>
    <property type="match status" value="1"/>
</dbReference>
<evidence type="ECO:0000313" key="6">
    <source>
        <dbReference type="EMBL" id="KAI1873579.1"/>
    </source>
</evidence>
<dbReference type="InterPro" id="IPR000340">
    <property type="entry name" value="Dual-sp_phosphatase_cat-dom"/>
</dbReference>
<dbReference type="PROSITE" id="PS50056">
    <property type="entry name" value="TYR_PHOSPHATASE_2"/>
    <property type="match status" value="1"/>
</dbReference>
<dbReference type="Pfam" id="PF00782">
    <property type="entry name" value="DSPc"/>
    <property type="match status" value="1"/>
</dbReference>
<dbReference type="EMBL" id="JAFIMR010000010">
    <property type="protein sequence ID" value="KAI1873579.1"/>
    <property type="molecule type" value="Genomic_DNA"/>
</dbReference>
<evidence type="ECO:0000256" key="1">
    <source>
        <dbReference type="ARBA" id="ARBA00008601"/>
    </source>
</evidence>
<dbReference type="GO" id="GO:0004721">
    <property type="term" value="F:phosphoprotein phosphatase activity"/>
    <property type="evidence" value="ECO:0007669"/>
    <property type="project" value="UniProtKB-KW"/>
</dbReference>
<feature type="domain" description="Tyrosine-protein phosphatase" evidence="4">
    <location>
        <begin position="23"/>
        <end position="164"/>
    </location>
</feature>
<dbReference type="PANTHER" id="PTHR45961">
    <property type="entry name" value="IP21249P"/>
    <property type="match status" value="1"/>
</dbReference>
<dbReference type="Gene3D" id="3.90.190.10">
    <property type="entry name" value="Protein tyrosine phosphatase superfamily"/>
    <property type="match status" value="1"/>
</dbReference>
<evidence type="ECO:0000259" key="4">
    <source>
        <dbReference type="PROSITE" id="PS50054"/>
    </source>
</evidence>
<evidence type="ECO:0000256" key="2">
    <source>
        <dbReference type="ARBA" id="ARBA00022801"/>
    </source>
</evidence>
<dbReference type="PROSITE" id="PS00383">
    <property type="entry name" value="TYR_PHOSPHATASE_1"/>
    <property type="match status" value="1"/>
</dbReference>
<name>A0A9Q0AS73_9PEZI</name>
<accession>A0A9Q0AS73</accession>
<comment type="similarity">
    <text evidence="1">Belongs to the protein-tyrosine phosphatase family. Non-receptor class dual specificity subfamily.</text>
</comment>
<comment type="caution">
    <text evidence="6">The sequence shown here is derived from an EMBL/GenBank/DDBJ whole genome shotgun (WGS) entry which is preliminary data.</text>
</comment>
<evidence type="ECO:0000256" key="3">
    <source>
        <dbReference type="ARBA" id="ARBA00022912"/>
    </source>
</evidence>
<feature type="domain" description="Tyrosine specific protein phosphatases" evidence="5">
    <location>
        <begin position="90"/>
        <end position="143"/>
    </location>
</feature>
<protein>
    <recommendedName>
        <fullName evidence="8">Protein-tyrosine-phosphatase</fullName>
    </recommendedName>
</protein>
<keyword evidence="3" id="KW-0904">Protein phosphatase</keyword>
<proteinExistence type="inferred from homology"/>
<evidence type="ECO:0008006" key="8">
    <source>
        <dbReference type="Google" id="ProtNLM"/>
    </source>
</evidence>
<reference evidence="6" key="1">
    <citation type="submission" date="2021-03" db="EMBL/GenBank/DDBJ databases">
        <title>Revisited historic fungal species revealed as producer of novel bioactive compounds through whole genome sequencing and comparative genomics.</title>
        <authorList>
            <person name="Vignolle G.A."/>
            <person name="Hochenegger N."/>
            <person name="Mach R.L."/>
            <person name="Mach-Aigner A.R."/>
            <person name="Javad Rahimi M."/>
            <person name="Salim K.A."/>
            <person name="Chan C.M."/>
            <person name="Lim L.B.L."/>
            <person name="Cai F."/>
            <person name="Druzhinina I.S."/>
            <person name="U'Ren J.M."/>
            <person name="Derntl C."/>
        </authorList>
    </citation>
    <scope>NUCLEOTIDE SEQUENCE</scope>
    <source>
        <strain evidence="6">TUCIM 5799</strain>
    </source>
</reference>
<dbReference type="InterPro" id="IPR052103">
    <property type="entry name" value="Dual_spec_Phospatases"/>
</dbReference>
<dbReference type="GO" id="GO:0005737">
    <property type="term" value="C:cytoplasm"/>
    <property type="evidence" value="ECO:0007669"/>
    <property type="project" value="TreeGrafter"/>
</dbReference>
<keyword evidence="7" id="KW-1185">Reference proteome</keyword>
<dbReference type="SMART" id="SM00195">
    <property type="entry name" value="DSPc"/>
    <property type="match status" value="1"/>
</dbReference>